<evidence type="ECO:0000313" key="3">
    <source>
        <dbReference type="Proteomes" id="UP000296049"/>
    </source>
</evidence>
<evidence type="ECO:0000313" key="2">
    <source>
        <dbReference type="EMBL" id="EOB06401.1"/>
    </source>
</evidence>
<organism evidence="2 3">
    <name type="scientific">Anas platyrhynchos</name>
    <name type="common">Mallard</name>
    <name type="synonym">Anas boschas</name>
    <dbReference type="NCBI Taxonomy" id="8839"/>
    <lineage>
        <taxon>Eukaryota</taxon>
        <taxon>Metazoa</taxon>
        <taxon>Chordata</taxon>
        <taxon>Craniata</taxon>
        <taxon>Vertebrata</taxon>
        <taxon>Euteleostomi</taxon>
        <taxon>Archelosauria</taxon>
        <taxon>Archosauria</taxon>
        <taxon>Dinosauria</taxon>
        <taxon>Saurischia</taxon>
        <taxon>Theropoda</taxon>
        <taxon>Coelurosauria</taxon>
        <taxon>Aves</taxon>
        <taxon>Neognathae</taxon>
        <taxon>Galloanserae</taxon>
        <taxon>Anseriformes</taxon>
        <taxon>Anatidae</taxon>
        <taxon>Anatinae</taxon>
        <taxon>Anas</taxon>
    </lineage>
</organism>
<accession>R0K862</accession>
<keyword evidence="3" id="KW-1185">Reference proteome</keyword>
<evidence type="ECO:0000256" key="1">
    <source>
        <dbReference type="SAM" id="MobiDB-lite"/>
    </source>
</evidence>
<dbReference type="EMBL" id="KB742617">
    <property type="protein sequence ID" value="EOB06401.1"/>
    <property type="molecule type" value="Genomic_DNA"/>
</dbReference>
<feature type="region of interest" description="Disordered" evidence="1">
    <location>
        <begin position="81"/>
        <end position="101"/>
    </location>
</feature>
<protein>
    <submittedName>
        <fullName evidence="2">Uncharacterized protein</fullName>
    </submittedName>
</protein>
<proteinExistence type="predicted"/>
<reference evidence="3" key="1">
    <citation type="journal article" date="2013" name="Nat. Genet.">
        <title>The duck genome and transcriptome provide insight into an avian influenza virus reservoir species.</title>
        <authorList>
            <person name="Huang Y."/>
            <person name="Li Y."/>
            <person name="Burt D.W."/>
            <person name="Chen H."/>
            <person name="Zhang Y."/>
            <person name="Qian W."/>
            <person name="Kim H."/>
            <person name="Gan S."/>
            <person name="Zhao Y."/>
            <person name="Li J."/>
            <person name="Yi K."/>
            <person name="Feng H."/>
            <person name="Zhu P."/>
            <person name="Li B."/>
            <person name="Liu Q."/>
            <person name="Fairley S."/>
            <person name="Magor K.E."/>
            <person name="Du Z."/>
            <person name="Hu X."/>
            <person name="Goodman L."/>
            <person name="Tafer H."/>
            <person name="Vignal A."/>
            <person name="Lee T."/>
            <person name="Kim K.W."/>
            <person name="Sheng Z."/>
            <person name="An Y."/>
            <person name="Searle S."/>
            <person name="Herrero J."/>
            <person name="Groenen M.A."/>
            <person name="Crooijmans R.P."/>
            <person name="Faraut T."/>
            <person name="Cai Q."/>
            <person name="Webster R.G."/>
            <person name="Aldridge J.R."/>
            <person name="Warren W.C."/>
            <person name="Bartschat S."/>
            <person name="Kehr S."/>
            <person name="Marz M."/>
            <person name="Stadler P.F."/>
            <person name="Smith J."/>
            <person name="Kraus R.H."/>
            <person name="Zhao Y."/>
            <person name="Ren L."/>
            <person name="Fei J."/>
            <person name="Morisson M."/>
            <person name="Kaiser P."/>
            <person name="Griffin D.K."/>
            <person name="Rao M."/>
            <person name="Pitel F."/>
            <person name="Wang J."/>
            <person name="Li N."/>
        </authorList>
    </citation>
    <scope>NUCLEOTIDE SEQUENCE [LARGE SCALE GENOMIC DNA]</scope>
</reference>
<name>R0K862_ANAPL</name>
<feature type="compositionally biased region" description="Low complexity" evidence="1">
    <location>
        <begin position="84"/>
        <end position="98"/>
    </location>
</feature>
<dbReference type="AlphaFoldDB" id="R0K862"/>
<gene>
    <name evidence="2" type="ORF">Anapl_04019</name>
</gene>
<dbReference type="Proteomes" id="UP000296049">
    <property type="component" value="Unassembled WGS sequence"/>
</dbReference>
<sequence length="186" mass="19781">MVYDQEQQRGYSLALHTKYQYRCLPISKIIAVISVVHVHQDVHGLPEKPMVAHGPQKMLSCARTSQAVCCPLHSLSSVSGGHRATGVPAGPGTAGTAARSPSHAGAGINMLVTCSSYAPALPGVTENKSSWSLHQFNHQSWRKEVDLCNTGKGHTGDNATSAFLDADTQLSVQLPVITSPMLNKGE</sequence>